<feature type="binding site" evidence="10">
    <location>
        <position position="241"/>
    </location>
    <ligand>
        <name>L-methionine</name>
        <dbReference type="ChEBI" id="CHEBI:57844"/>
        <note>ligand shared between two neighboring subunits</note>
    </ligand>
</feature>
<comment type="subcellular location">
    <subcellularLocation>
        <location evidence="10 11">Cytoplasm</location>
    </subcellularLocation>
</comment>
<feature type="domain" description="S-adenosylmethionine synthetase central" evidence="14">
    <location>
        <begin position="117"/>
        <end position="233"/>
    </location>
</feature>
<dbReference type="HAMAP" id="MF_00086">
    <property type="entry name" value="S_AdoMet_synth1"/>
    <property type="match status" value="1"/>
</dbReference>
<comment type="cofactor">
    <cofactor evidence="10">
        <name>K(+)</name>
        <dbReference type="ChEBI" id="CHEBI:29103"/>
    </cofactor>
    <text evidence="10">Binds 1 potassium ion per subunit.</text>
</comment>
<feature type="binding site" description="in other chain" evidence="10">
    <location>
        <begin position="167"/>
        <end position="169"/>
    </location>
    <ligand>
        <name>ATP</name>
        <dbReference type="ChEBI" id="CHEBI:30616"/>
        <note>ligand shared between two neighboring subunits</note>
    </ligand>
</feature>
<gene>
    <name evidence="10 16" type="primary">metK</name>
    <name evidence="16" type="ORF">ACFQPC_14575</name>
</gene>
<evidence type="ECO:0000256" key="4">
    <source>
        <dbReference type="ARBA" id="ARBA00022679"/>
    </source>
</evidence>
<dbReference type="RefSeq" id="WP_012081041.1">
    <property type="nucleotide sequence ID" value="NZ_JBHTBU010000002.1"/>
</dbReference>
<dbReference type="PIRSF" id="PIRSF000497">
    <property type="entry name" value="MAT"/>
    <property type="match status" value="1"/>
</dbReference>
<name>A0ABW2IE00_9BURK</name>
<evidence type="ECO:0000256" key="10">
    <source>
        <dbReference type="HAMAP-Rule" id="MF_00086"/>
    </source>
</evidence>
<evidence type="ECO:0000256" key="12">
    <source>
        <dbReference type="RuleBase" id="RU004462"/>
    </source>
</evidence>
<accession>A0ABW2IE00</accession>
<feature type="binding site" description="in other chain" evidence="10">
    <location>
        <position position="16"/>
    </location>
    <ligand>
        <name>ATP</name>
        <dbReference type="ChEBI" id="CHEBI:30616"/>
        <note>ligand shared between two neighboring subunits</note>
    </ligand>
</feature>
<dbReference type="Pfam" id="PF02772">
    <property type="entry name" value="S-AdoMet_synt_M"/>
    <property type="match status" value="1"/>
</dbReference>
<feature type="binding site" description="in other chain" evidence="10">
    <location>
        <position position="57"/>
    </location>
    <ligand>
        <name>L-methionine</name>
        <dbReference type="ChEBI" id="CHEBI:57844"/>
        <note>ligand shared between two neighboring subunits</note>
    </ligand>
</feature>
<comment type="pathway">
    <text evidence="1 10">Amino-acid biosynthesis; S-adenosyl-L-methionine biosynthesis; S-adenosyl-L-methionine from L-methionine: step 1/1.</text>
</comment>
<keyword evidence="17" id="KW-1185">Reference proteome</keyword>
<keyword evidence="3 10" id="KW-0554">One-carbon metabolism</keyword>
<keyword evidence="5 10" id="KW-0479">Metal-binding</keyword>
<dbReference type="InterPro" id="IPR022628">
    <property type="entry name" value="S-AdoMet_synt_N"/>
</dbReference>
<evidence type="ECO:0000256" key="11">
    <source>
        <dbReference type="RuleBase" id="RU000542"/>
    </source>
</evidence>
<protein>
    <recommendedName>
        <fullName evidence="10">S-adenosylmethionine synthase</fullName>
        <shortName evidence="10">AdoMet synthase</shortName>
        <ecNumber evidence="10">2.5.1.6</ecNumber>
    </recommendedName>
    <alternativeName>
        <fullName evidence="10">MAT</fullName>
    </alternativeName>
    <alternativeName>
        <fullName evidence="10">Methionine adenosyltransferase</fullName>
    </alternativeName>
</protein>
<evidence type="ECO:0000256" key="5">
    <source>
        <dbReference type="ARBA" id="ARBA00022723"/>
    </source>
</evidence>
<feature type="region of interest" description="Flexible loop" evidence="10">
    <location>
        <begin position="100"/>
        <end position="110"/>
    </location>
</feature>
<dbReference type="Gene3D" id="3.30.300.10">
    <property type="match status" value="3"/>
</dbReference>
<evidence type="ECO:0000256" key="9">
    <source>
        <dbReference type="ARBA" id="ARBA00022958"/>
    </source>
</evidence>
<dbReference type="PROSITE" id="PS00376">
    <property type="entry name" value="ADOMET_SYNTHASE_1"/>
    <property type="match status" value="1"/>
</dbReference>
<feature type="binding site" description="in other chain" evidence="10">
    <location>
        <begin position="247"/>
        <end position="248"/>
    </location>
    <ligand>
        <name>ATP</name>
        <dbReference type="ChEBI" id="CHEBI:30616"/>
        <note>ligand shared between two neighboring subunits</note>
    </ligand>
</feature>
<dbReference type="PANTHER" id="PTHR11964">
    <property type="entry name" value="S-ADENOSYLMETHIONINE SYNTHETASE"/>
    <property type="match status" value="1"/>
</dbReference>
<feature type="binding site" evidence="10">
    <location>
        <position position="18"/>
    </location>
    <ligand>
        <name>Mg(2+)</name>
        <dbReference type="ChEBI" id="CHEBI:18420"/>
    </ligand>
</feature>
<evidence type="ECO:0000259" key="14">
    <source>
        <dbReference type="Pfam" id="PF02772"/>
    </source>
</evidence>
<keyword evidence="6 10" id="KW-0547">Nucleotide-binding</keyword>
<dbReference type="SUPFAM" id="SSF55973">
    <property type="entry name" value="S-adenosylmethionine synthetase"/>
    <property type="match status" value="3"/>
</dbReference>
<keyword evidence="9 10" id="KW-0630">Potassium</keyword>
<dbReference type="EMBL" id="JBHTBU010000002">
    <property type="protein sequence ID" value="MFC7289270.1"/>
    <property type="molecule type" value="Genomic_DNA"/>
</dbReference>
<evidence type="ECO:0000259" key="15">
    <source>
        <dbReference type="Pfam" id="PF02773"/>
    </source>
</evidence>
<feature type="binding site" evidence="10">
    <location>
        <position position="44"/>
    </location>
    <ligand>
        <name>K(+)</name>
        <dbReference type="ChEBI" id="CHEBI:29103"/>
    </ligand>
</feature>
<comment type="cofactor">
    <cofactor evidence="10">
        <name>Mg(2+)</name>
        <dbReference type="ChEBI" id="CHEBI:18420"/>
    </cofactor>
    <text evidence="10">Binds 2 divalent ions per subunit.</text>
</comment>
<evidence type="ECO:0000256" key="8">
    <source>
        <dbReference type="ARBA" id="ARBA00022842"/>
    </source>
</evidence>
<comment type="caution">
    <text evidence="16">The sequence shown here is derived from an EMBL/GenBank/DDBJ whole genome shotgun (WGS) entry which is preliminary data.</text>
</comment>
<dbReference type="InterPro" id="IPR022631">
    <property type="entry name" value="ADOMET_SYNTHASE_CS"/>
</dbReference>
<dbReference type="CDD" id="cd18079">
    <property type="entry name" value="S-AdoMet_synt"/>
    <property type="match status" value="1"/>
</dbReference>
<keyword evidence="7 10" id="KW-0067">ATP-binding</keyword>
<evidence type="ECO:0000256" key="7">
    <source>
        <dbReference type="ARBA" id="ARBA00022840"/>
    </source>
</evidence>
<feature type="binding site" evidence="10">
    <location>
        <position position="268"/>
    </location>
    <ligand>
        <name>ATP</name>
        <dbReference type="ChEBI" id="CHEBI:30616"/>
        <note>ligand shared between two neighboring subunits</note>
    </ligand>
</feature>
<feature type="domain" description="S-adenosylmethionine synthetase C-terminal" evidence="15">
    <location>
        <begin position="235"/>
        <end position="374"/>
    </location>
</feature>
<feature type="binding site" description="in other chain" evidence="10">
    <location>
        <begin position="232"/>
        <end position="233"/>
    </location>
    <ligand>
        <name>ATP</name>
        <dbReference type="ChEBI" id="CHEBI:30616"/>
        <note>ligand shared between two neighboring subunits</note>
    </ligand>
</feature>
<keyword evidence="10" id="KW-0963">Cytoplasm</keyword>
<keyword evidence="4 10" id="KW-0808">Transferase</keyword>
<dbReference type="Pfam" id="PF02773">
    <property type="entry name" value="S-AdoMet_synt_C"/>
    <property type="match status" value="1"/>
</dbReference>
<dbReference type="PROSITE" id="PS00377">
    <property type="entry name" value="ADOMET_SYNTHASE_2"/>
    <property type="match status" value="1"/>
</dbReference>
<feature type="binding site" evidence="10">
    <location>
        <position position="264"/>
    </location>
    <ligand>
        <name>ATP</name>
        <dbReference type="ChEBI" id="CHEBI:30616"/>
        <note>ligand shared between two neighboring subunits</note>
    </ligand>
</feature>
<evidence type="ECO:0000313" key="17">
    <source>
        <dbReference type="Proteomes" id="UP001596542"/>
    </source>
</evidence>
<dbReference type="InterPro" id="IPR022630">
    <property type="entry name" value="S-AdoMet_synt_C"/>
</dbReference>
<dbReference type="InterPro" id="IPR022629">
    <property type="entry name" value="S-AdoMet_synt_central"/>
</dbReference>
<evidence type="ECO:0000256" key="1">
    <source>
        <dbReference type="ARBA" id="ARBA00005224"/>
    </source>
</evidence>
<organism evidence="16 17">
    <name type="scientific">Herminiimonas glaciei</name>
    <dbReference type="NCBI Taxonomy" id="523788"/>
    <lineage>
        <taxon>Bacteria</taxon>
        <taxon>Pseudomonadati</taxon>
        <taxon>Pseudomonadota</taxon>
        <taxon>Betaproteobacteria</taxon>
        <taxon>Burkholderiales</taxon>
        <taxon>Oxalobacteraceae</taxon>
        <taxon>Herminiimonas</taxon>
    </lineage>
</organism>
<proteinExistence type="inferred from homology"/>
<evidence type="ECO:0000256" key="6">
    <source>
        <dbReference type="ARBA" id="ARBA00022741"/>
    </source>
</evidence>
<comment type="similarity">
    <text evidence="2 10 12">Belongs to the AdoMet synthase family.</text>
</comment>
<dbReference type="InterPro" id="IPR002133">
    <property type="entry name" value="S-AdoMet_synthetase"/>
</dbReference>
<dbReference type="Pfam" id="PF00438">
    <property type="entry name" value="S-AdoMet_synt_N"/>
    <property type="match status" value="1"/>
</dbReference>
<dbReference type="Proteomes" id="UP001596542">
    <property type="component" value="Unassembled WGS sequence"/>
</dbReference>
<keyword evidence="8 10" id="KW-0460">Magnesium</keyword>
<dbReference type="EC" id="2.5.1.6" evidence="10"/>
<reference evidence="17" key="1">
    <citation type="journal article" date="2019" name="Int. J. Syst. Evol. Microbiol.">
        <title>The Global Catalogue of Microorganisms (GCM) 10K type strain sequencing project: providing services to taxonomists for standard genome sequencing and annotation.</title>
        <authorList>
            <consortium name="The Broad Institute Genomics Platform"/>
            <consortium name="The Broad Institute Genome Sequencing Center for Infectious Disease"/>
            <person name="Wu L."/>
            <person name="Ma J."/>
        </authorList>
    </citation>
    <scope>NUCLEOTIDE SEQUENCE [LARGE SCALE GENOMIC DNA]</scope>
    <source>
        <strain evidence="17">KACC 12508</strain>
    </source>
</reference>
<evidence type="ECO:0000313" key="16">
    <source>
        <dbReference type="EMBL" id="MFC7289270.1"/>
    </source>
</evidence>
<feature type="binding site" evidence="10">
    <location>
        <position position="241"/>
    </location>
    <ligand>
        <name>ATP</name>
        <dbReference type="ChEBI" id="CHEBI:30616"/>
        <note>ligand shared between two neighboring subunits</note>
    </ligand>
</feature>
<comment type="catalytic activity">
    <reaction evidence="10">
        <text>L-methionine + ATP + H2O = S-adenosyl-L-methionine + phosphate + diphosphate</text>
        <dbReference type="Rhea" id="RHEA:21080"/>
        <dbReference type="ChEBI" id="CHEBI:15377"/>
        <dbReference type="ChEBI" id="CHEBI:30616"/>
        <dbReference type="ChEBI" id="CHEBI:33019"/>
        <dbReference type="ChEBI" id="CHEBI:43474"/>
        <dbReference type="ChEBI" id="CHEBI:57844"/>
        <dbReference type="ChEBI" id="CHEBI:59789"/>
        <dbReference type="EC" id="2.5.1.6"/>
    </reaction>
</comment>
<dbReference type="InterPro" id="IPR022636">
    <property type="entry name" value="S-AdoMet_synthetase_sfam"/>
</dbReference>
<feature type="domain" description="S-adenosylmethionine synthetase N-terminal" evidence="13">
    <location>
        <begin position="5"/>
        <end position="102"/>
    </location>
</feature>
<feature type="binding site" description="in other chain" evidence="10">
    <location>
        <position position="272"/>
    </location>
    <ligand>
        <name>L-methionine</name>
        <dbReference type="ChEBI" id="CHEBI:57844"/>
        <note>ligand shared between two neighboring subunits</note>
    </ligand>
</feature>
<comment type="function">
    <text evidence="10">Catalyzes the formation of S-adenosylmethionine (AdoMet) from methionine and ATP. The overall synthetic reaction is composed of two sequential steps, AdoMet formation and the subsequent tripolyphosphate hydrolysis which occurs prior to release of AdoMet from the enzyme.</text>
</comment>
<sequence length="387" mass="42054">MANEYLFTSESVSEGHPDKVADQISDAILDAIFQQDPKARVAAETLCNTGLVVLAGEITTFANVDYIEVARQTIKRIGYDNADYGIDYKSCAVLVAYDKQSPDIAQGVDEGAGIDLDQGAGDQGLMFGYACDETPELMPAAIHYAHRIVERQSELRKDGRLPWLRPDAKSQVTLRYVDGRPVSIDTIVLSTQHAPEMQHKDIEEAVIESIIKPVVPAEWLKDTRFLVNPTGRFVIGGPQGDCGLTGRKIIVDTYGGAAPHGGGAFSGKDPSKVDRSAAYAGRYVAKNIVAAGLAERAQIQISYAIGVAKPTSVMVTTFGTGKISDEKIAQLVLEHFDLRPKGIVQMLDLLRPIYQKTAAYGHFGREEPEFSWERTDKAQALRAAAGL</sequence>
<evidence type="ECO:0000256" key="2">
    <source>
        <dbReference type="ARBA" id="ARBA00009685"/>
    </source>
</evidence>
<comment type="subunit">
    <text evidence="10">Homotetramer; dimer of dimers.</text>
</comment>
<dbReference type="GO" id="GO:0004478">
    <property type="term" value="F:methionine adenosyltransferase activity"/>
    <property type="evidence" value="ECO:0007669"/>
    <property type="project" value="UniProtKB-EC"/>
</dbReference>
<feature type="binding site" description="in other chain" evidence="10">
    <location>
        <position position="100"/>
    </location>
    <ligand>
        <name>L-methionine</name>
        <dbReference type="ChEBI" id="CHEBI:57844"/>
        <note>ligand shared between two neighboring subunits</note>
    </ligand>
</feature>
<dbReference type="NCBIfam" id="TIGR01034">
    <property type="entry name" value="metK"/>
    <property type="match status" value="1"/>
</dbReference>
<evidence type="ECO:0000259" key="13">
    <source>
        <dbReference type="Pfam" id="PF00438"/>
    </source>
</evidence>
<evidence type="ECO:0000256" key="3">
    <source>
        <dbReference type="ARBA" id="ARBA00022563"/>
    </source>
</evidence>